<gene>
    <name evidence="1" type="ORF">PIB30_061381</name>
</gene>
<sequence>MVPVILIQSYLQRNIAFSEPASGPRVHATNNKAESEAVLEELRLSKEAGANKVKAVANELEDQRWTGGEELATLLVDENIGGGVVAGSRKRR</sequence>
<protein>
    <submittedName>
        <fullName evidence="1">Uncharacterized protein</fullName>
    </submittedName>
</protein>
<name>A0ABU6YK85_9FABA</name>
<evidence type="ECO:0000313" key="1">
    <source>
        <dbReference type="EMBL" id="MED6210142.1"/>
    </source>
</evidence>
<keyword evidence="2" id="KW-1185">Reference proteome</keyword>
<reference evidence="1 2" key="1">
    <citation type="journal article" date="2023" name="Plants (Basel)">
        <title>Bridging the Gap: Combining Genomics and Transcriptomics Approaches to Understand Stylosanthes scabra, an Orphan Legume from the Brazilian Caatinga.</title>
        <authorList>
            <person name="Ferreira-Neto J.R.C."/>
            <person name="da Silva M.D."/>
            <person name="Binneck E."/>
            <person name="de Melo N.F."/>
            <person name="da Silva R.H."/>
            <person name="de Melo A.L.T.M."/>
            <person name="Pandolfi V."/>
            <person name="Bustamante F.O."/>
            <person name="Brasileiro-Vidal A.C."/>
            <person name="Benko-Iseppon A.M."/>
        </authorList>
    </citation>
    <scope>NUCLEOTIDE SEQUENCE [LARGE SCALE GENOMIC DNA]</scope>
    <source>
        <tissue evidence="1">Leaves</tissue>
    </source>
</reference>
<proteinExistence type="predicted"/>
<comment type="caution">
    <text evidence="1">The sequence shown here is derived from an EMBL/GenBank/DDBJ whole genome shotgun (WGS) entry which is preliminary data.</text>
</comment>
<organism evidence="1 2">
    <name type="scientific">Stylosanthes scabra</name>
    <dbReference type="NCBI Taxonomy" id="79078"/>
    <lineage>
        <taxon>Eukaryota</taxon>
        <taxon>Viridiplantae</taxon>
        <taxon>Streptophyta</taxon>
        <taxon>Embryophyta</taxon>
        <taxon>Tracheophyta</taxon>
        <taxon>Spermatophyta</taxon>
        <taxon>Magnoliopsida</taxon>
        <taxon>eudicotyledons</taxon>
        <taxon>Gunneridae</taxon>
        <taxon>Pentapetalae</taxon>
        <taxon>rosids</taxon>
        <taxon>fabids</taxon>
        <taxon>Fabales</taxon>
        <taxon>Fabaceae</taxon>
        <taxon>Papilionoideae</taxon>
        <taxon>50 kb inversion clade</taxon>
        <taxon>dalbergioids sensu lato</taxon>
        <taxon>Dalbergieae</taxon>
        <taxon>Pterocarpus clade</taxon>
        <taxon>Stylosanthes</taxon>
    </lineage>
</organism>
<dbReference type="Proteomes" id="UP001341840">
    <property type="component" value="Unassembled WGS sequence"/>
</dbReference>
<accession>A0ABU6YK85</accession>
<evidence type="ECO:0000313" key="2">
    <source>
        <dbReference type="Proteomes" id="UP001341840"/>
    </source>
</evidence>
<dbReference type="EMBL" id="JASCZI010242211">
    <property type="protein sequence ID" value="MED6210142.1"/>
    <property type="molecule type" value="Genomic_DNA"/>
</dbReference>